<dbReference type="InterPro" id="IPR007345">
    <property type="entry name" value="Polysacch_pyruvyl_Trfase"/>
</dbReference>
<proteinExistence type="predicted"/>
<protein>
    <submittedName>
        <fullName evidence="2">Polysaccharide pyruvyl transferase family protein</fullName>
    </submittedName>
</protein>
<dbReference type="PANTHER" id="PTHR36836:SF1">
    <property type="entry name" value="COLANIC ACID BIOSYNTHESIS PROTEIN WCAK"/>
    <property type="match status" value="1"/>
</dbReference>
<dbReference type="EMBL" id="CP109965">
    <property type="protein sequence ID" value="WAJ70979.1"/>
    <property type="molecule type" value="Genomic_DNA"/>
</dbReference>
<dbReference type="Pfam" id="PF04230">
    <property type="entry name" value="PS_pyruv_trans"/>
    <property type="match status" value="1"/>
</dbReference>
<gene>
    <name evidence="2" type="ORF">OLW01_04030</name>
</gene>
<keyword evidence="2" id="KW-0808">Transferase</keyword>
<evidence type="ECO:0000313" key="2">
    <source>
        <dbReference type="EMBL" id="WAJ70979.1"/>
    </source>
</evidence>
<evidence type="ECO:0000313" key="3">
    <source>
        <dbReference type="Proteomes" id="UP001163726"/>
    </source>
</evidence>
<accession>A0ABY7AN53</accession>
<feature type="domain" description="Polysaccharide pyruvyl transferase" evidence="1">
    <location>
        <begin position="13"/>
        <end position="326"/>
    </location>
</feature>
<dbReference type="Proteomes" id="UP001163726">
    <property type="component" value="Chromosome"/>
</dbReference>
<dbReference type="RefSeq" id="WP_268075407.1">
    <property type="nucleotide sequence ID" value="NZ_CP109965.1"/>
</dbReference>
<name>A0ABY7AN53_9ALTE</name>
<keyword evidence="3" id="KW-1185">Reference proteome</keyword>
<dbReference type="PANTHER" id="PTHR36836">
    <property type="entry name" value="COLANIC ACID BIOSYNTHESIS PROTEIN WCAK"/>
    <property type="match status" value="1"/>
</dbReference>
<reference evidence="2" key="1">
    <citation type="submission" date="2022-10" db="EMBL/GenBank/DDBJ databases">
        <title>Catenovulum adriacola sp. nov. isolated in the Harbour of Susak.</title>
        <authorList>
            <person name="Schoch T."/>
            <person name="Reich S.J."/>
            <person name="Stoeferle S."/>
            <person name="Flaiz M."/>
            <person name="Kazda M."/>
            <person name="Riedel C.U."/>
            <person name="Duerre P."/>
        </authorList>
    </citation>
    <scope>NUCLEOTIDE SEQUENCE</scope>
    <source>
        <strain evidence="2">TS8</strain>
    </source>
</reference>
<sequence>MKYVIAAVPYSDNLGDGIIADNLRFYFKSKNIETVEVCDISYRDQVPNKAGKAQGFNLFVKLPSPIRKLMVLLFFSLKYLRVGRVYLKRKLVAADKLVIGGGQLISDVDLNFPFKLYLLIRLAEKNQIPTQILSVGVANKWSWLGKKLMSRVLHSKVLDKISVRDQVSRDNMFNFFGVDSDIIPDPALMSASLNEYTQTPIKKLNKTLGLGIADLQSLNYSGDIKSDLEANSVAHLVSVIKFANHQGYQVQLFTNGAAEDEAYLYDIVLAQLVHTDLEYSVQPRCQSSIELVNFIRSTDLIISHRLHANIVAFSFKIPSFSVGWDSKVISFFSLVGYEDRVFQDLQSLADELPKLFSSDSQIEFDFNQIETQYANLIDDPT</sequence>
<organism evidence="2 3">
    <name type="scientific">Catenovulum adriaticum</name>
    <dbReference type="NCBI Taxonomy" id="2984846"/>
    <lineage>
        <taxon>Bacteria</taxon>
        <taxon>Pseudomonadati</taxon>
        <taxon>Pseudomonadota</taxon>
        <taxon>Gammaproteobacteria</taxon>
        <taxon>Alteromonadales</taxon>
        <taxon>Alteromonadaceae</taxon>
        <taxon>Catenovulum</taxon>
    </lineage>
</organism>
<dbReference type="GO" id="GO:0016740">
    <property type="term" value="F:transferase activity"/>
    <property type="evidence" value="ECO:0007669"/>
    <property type="project" value="UniProtKB-KW"/>
</dbReference>
<evidence type="ECO:0000259" key="1">
    <source>
        <dbReference type="Pfam" id="PF04230"/>
    </source>
</evidence>